<name>A0AAN9USM6_9PEZI</name>
<comment type="caution">
    <text evidence="2">The sequence shown here is derived from an EMBL/GenBank/DDBJ whole genome shotgun (WGS) entry which is preliminary data.</text>
</comment>
<evidence type="ECO:0000313" key="3">
    <source>
        <dbReference type="Proteomes" id="UP001320420"/>
    </source>
</evidence>
<feature type="transmembrane region" description="Helical" evidence="1">
    <location>
        <begin position="165"/>
        <end position="184"/>
    </location>
</feature>
<protein>
    <submittedName>
        <fullName evidence="2">Uncharacterized protein</fullName>
    </submittedName>
</protein>
<dbReference type="Proteomes" id="UP001320420">
    <property type="component" value="Unassembled WGS sequence"/>
</dbReference>
<evidence type="ECO:0000313" key="2">
    <source>
        <dbReference type="EMBL" id="KAK7754659.1"/>
    </source>
</evidence>
<keyword evidence="3" id="KW-1185">Reference proteome</keyword>
<dbReference type="AlphaFoldDB" id="A0AAN9USM6"/>
<gene>
    <name evidence="2" type="ORF">SLS62_003443</name>
</gene>
<dbReference type="EMBL" id="JAKJXP020000019">
    <property type="protein sequence ID" value="KAK7754659.1"/>
    <property type="molecule type" value="Genomic_DNA"/>
</dbReference>
<accession>A0AAN9USM6</accession>
<keyword evidence="1" id="KW-1133">Transmembrane helix</keyword>
<evidence type="ECO:0000256" key="1">
    <source>
        <dbReference type="SAM" id="Phobius"/>
    </source>
</evidence>
<reference evidence="2 3" key="1">
    <citation type="submission" date="2024-02" db="EMBL/GenBank/DDBJ databases">
        <title>De novo assembly and annotation of 12 fungi associated with fruit tree decline syndrome in Ontario, Canada.</title>
        <authorList>
            <person name="Sulman M."/>
            <person name="Ellouze W."/>
            <person name="Ilyukhin E."/>
        </authorList>
    </citation>
    <scope>NUCLEOTIDE SEQUENCE [LARGE SCALE GENOMIC DNA]</scope>
    <source>
        <strain evidence="2 3">M11/M66-122</strain>
    </source>
</reference>
<keyword evidence="1" id="KW-0812">Transmembrane</keyword>
<organism evidence="2 3">
    <name type="scientific">Diatrype stigma</name>
    <dbReference type="NCBI Taxonomy" id="117547"/>
    <lineage>
        <taxon>Eukaryota</taxon>
        <taxon>Fungi</taxon>
        <taxon>Dikarya</taxon>
        <taxon>Ascomycota</taxon>
        <taxon>Pezizomycotina</taxon>
        <taxon>Sordariomycetes</taxon>
        <taxon>Xylariomycetidae</taxon>
        <taxon>Xylariales</taxon>
        <taxon>Diatrypaceae</taxon>
        <taxon>Diatrype</taxon>
    </lineage>
</organism>
<proteinExistence type="predicted"/>
<feature type="transmembrane region" description="Helical" evidence="1">
    <location>
        <begin position="190"/>
        <end position="207"/>
    </location>
</feature>
<keyword evidence="1" id="KW-0472">Membrane</keyword>
<sequence>MELLTPKRGFPPWSQTPIPHFQPSAGGLLALADLGTIANRTAIVGGSSWLDSLLLAPGLHYQQAADALVGGQAAQAEYDAVEIYNGKSLTYRVTNPATIRYLQRLASTGQKVVVDVAAIPTHGRRGTRLSFGSGGGGGRRSRRGVGQRATIWADRGSDLGWVSHLLYLAAPVLTILAFVFMILLQEWWGVALLLALMFSRILNIWVIKQRAKERVSIPTPPRLPSPPPLSPLPDLGDLLTEYVVDLGHGRSVSLRGLASDLKAITTGPWLSTKTHVQGYLEATAKLTVYLVAAFR</sequence>